<name>A0A2T1EJE5_9CYAN</name>
<reference evidence="1 2" key="2">
    <citation type="submission" date="2018-03" db="EMBL/GenBank/DDBJ databases">
        <title>The ancient ancestry and fast evolution of plastids.</title>
        <authorList>
            <person name="Moore K.R."/>
            <person name="Magnabosco C."/>
            <person name="Momper L."/>
            <person name="Gold D.A."/>
            <person name="Bosak T."/>
            <person name="Fournier G.P."/>
        </authorList>
    </citation>
    <scope>NUCLEOTIDE SEQUENCE [LARGE SCALE GENOMIC DNA]</scope>
    <source>
        <strain evidence="1 2">ULC18</strain>
    </source>
</reference>
<organism evidence="1 2">
    <name type="scientific">Stenomitos frigidus ULC18</name>
    <dbReference type="NCBI Taxonomy" id="2107698"/>
    <lineage>
        <taxon>Bacteria</taxon>
        <taxon>Bacillati</taxon>
        <taxon>Cyanobacteriota</taxon>
        <taxon>Cyanophyceae</taxon>
        <taxon>Leptolyngbyales</taxon>
        <taxon>Leptolyngbyaceae</taxon>
        <taxon>Stenomitos</taxon>
    </lineage>
</organism>
<dbReference type="EMBL" id="PVWK01000025">
    <property type="protein sequence ID" value="PSB32798.1"/>
    <property type="molecule type" value="Genomic_DNA"/>
</dbReference>
<dbReference type="Proteomes" id="UP000239576">
    <property type="component" value="Unassembled WGS sequence"/>
</dbReference>
<gene>
    <name evidence="1" type="ORF">C7B82_04980</name>
</gene>
<keyword evidence="2" id="KW-1185">Reference proteome</keyword>
<proteinExistence type="predicted"/>
<evidence type="ECO:0000313" key="2">
    <source>
        <dbReference type="Proteomes" id="UP000239576"/>
    </source>
</evidence>
<accession>A0A2T1EJE5</accession>
<reference evidence="2" key="1">
    <citation type="submission" date="2018-02" db="EMBL/GenBank/DDBJ databases">
        <authorList>
            <person name="Moore K."/>
            <person name="Momper L."/>
        </authorList>
    </citation>
    <scope>NUCLEOTIDE SEQUENCE [LARGE SCALE GENOMIC DNA]</scope>
    <source>
        <strain evidence="2">ULC18</strain>
    </source>
</reference>
<dbReference type="RefSeq" id="WP_106255213.1">
    <property type="nucleotide sequence ID" value="NZ_CAWNSW010000074.1"/>
</dbReference>
<dbReference type="AlphaFoldDB" id="A0A2T1EJE5"/>
<protein>
    <submittedName>
        <fullName evidence="1">Uncharacterized protein</fullName>
    </submittedName>
</protein>
<sequence length="184" mass="19877">MTLVLVVIGLLHSTAQQAIDAEPIADALAPLLSPLSASKPLANATTTADAVEALLDRPSHSEADTRETLKRRFSVDSSLDRVKQIDQLLADIRIATNPTTAGKRPGAIGGVSLKTQTSAHEWIGSVTGTLKKQDYEIKKLELALAQKQFKDGEIPQAALVEKQASYQKAAREFKTFLNSFRIAD</sequence>
<evidence type="ECO:0000313" key="1">
    <source>
        <dbReference type="EMBL" id="PSB32798.1"/>
    </source>
</evidence>
<comment type="caution">
    <text evidence="1">The sequence shown here is derived from an EMBL/GenBank/DDBJ whole genome shotgun (WGS) entry which is preliminary data.</text>
</comment>